<gene>
    <name evidence="4" type="ordered locus">AciPR4_2580</name>
</gene>
<proteinExistence type="predicted"/>
<dbReference type="STRING" id="401053.AciPR4_2580"/>
<sequence>MNVHKKLLTSCAFVAGIIASGATAQSNLQNTMPQQPTGTSTQQQPTSTSGGQQAAGSITEPSAPGAAANQARDKMFLRKATEGGMTEIQFSQVAQQKATSEDVKKFADRMVRDHTTLMQKMEPFAEQYGVTAPKTLNKEHLAELDKLNALSGDDFEKEYISAMVMAHHKDLKEFEFEQRATDNNDLKANLDEATKVVARHTGHIDILAKAHSVPTPSM</sequence>
<evidence type="ECO:0000313" key="4">
    <source>
        <dbReference type="EMBL" id="ADV83358.1"/>
    </source>
</evidence>
<dbReference type="Proteomes" id="UP000006844">
    <property type="component" value="Chromosome"/>
</dbReference>
<dbReference type="InterPro" id="IPR012347">
    <property type="entry name" value="Ferritin-like"/>
</dbReference>
<evidence type="ECO:0000256" key="2">
    <source>
        <dbReference type="SAM" id="SignalP"/>
    </source>
</evidence>
<feature type="signal peptide" evidence="2">
    <location>
        <begin position="1"/>
        <end position="24"/>
    </location>
</feature>
<dbReference type="Gene3D" id="1.20.1260.10">
    <property type="match status" value="1"/>
</dbReference>
<dbReference type="InterPro" id="IPR025419">
    <property type="entry name" value="DUF4142"/>
</dbReference>
<evidence type="ECO:0000259" key="3">
    <source>
        <dbReference type="Pfam" id="PF13628"/>
    </source>
</evidence>
<dbReference type="KEGG" id="tsa:AciPR4_2580"/>
<feature type="chain" id="PRO_5003232926" description="DUF4142 domain-containing protein" evidence="2">
    <location>
        <begin position="25"/>
        <end position="218"/>
    </location>
</feature>
<dbReference type="PANTHER" id="PTHR38593:SF1">
    <property type="entry name" value="BLR2558 PROTEIN"/>
    <property type="match status" value="1"/>
</dbReference>
<feature type="region of interest" description="Disordered" evidence="1">
    <location>
        <begin position="28"/>
        <end position="70"/>
    </location>
</feature>
<accession>E8V110</accession>
<dbReference type="RefSeq" id="WP_013569091.1">
    <property type="nucleotide sequence ID" value="NC_014963.1"/>
</dbReference>
<dbReference type="EMBL" id="CP002467">
    <property type="protein sequence ID" value="ADV83358.1"/>
    <property type="molecule type" value="Genomic_DNA"/>
</dbReference>
<name>E8V110_TERSS</name>
<feature type="domain" description="DUF4142" evidence="3">
    <location>
        <begin position="72"/>
        <end position="204"/>
    </location>
</feature>
<protein>
    <recommendedName>
        <fullName evidence="3">DUF4142 domain-containing protein</fullName>
    </recommendedName>
</protein>
<dbReference type="HOGENOM" id="CLU_079636_1_2_0"/>
<keyword evidence="2" id="KW-0732">Signal</keyword>
<dbReference type="PANTHER" id="PTHR38593">
    <property type="entry name" value="BLR2558 PROTEIN"/>
    <property type="match status" value="1"/>
</dbReference>
<dbReference type="AlphaFoldDB" id="E8V110"/>
<feature type="compositionally biased region" description="Low complexity" evidence="1">
    <location>
        <begin position="33"/>
        <end position="52"/>
    </location>
</feature>
<dbReference type="Pfam" id="PF13628">
    <property type="entry name" value="DUF4142"/>
    <property type="match status" value="1"/>
</dbReference>
<reference evidence="4 5" key="1">
    <citation type="journal article" date="2012" name="Stand. Genomic Sci.">
        <title>Complete genome sequence of Terriglobus saanensis type strain SP1PR4(T), an Acidobacteria from tundra soil.</title>
        <authorList>
            <person name="Rawat S.R."/>
            <person name="Mannisto M.K."/>
            <person name="Starovoytov V."/>
            <person name="Goodwin L."/>
            <person name="Nolan M."/>
            <person name="Hauser L."/>
            <person name="Land M."/>
            <person name="Davenport K.W."/>
            <person name="Woyke T."/>
            <person name="Haggblom M.M."/>
        </authorList>
    </citation>
    <scope>NUCLEOTIDE SEQUENCE</scope>
    <source>
        <strain evidence="5">ATCC BAA-1853 / DSM 23119 / SP1PR4</strain>
    </source>
</reference>
<keyword evidence="5" id="KW-1185">Reference proteome</keyword>
<dbReference type="eggNOG" id="COG3652">
    <property type="taxonomic scope" value="Bacteria"/>
</dbReference>
<evidence type="ECO:0000313" key="5">
    <source>
        <dbReference type="Proteomes" id="UP000006844"/>
    </source>
</evidence>
<organism evidence="4 5">
    <name type="scientific">Terriglobus saanensis (strain ATCC BAA-1853 / DSM 23119 / SP1PR4)</name>
    <dbReference type="NCBI Taxonomy" id="401053"/>
    <lineage>
        <taxon>Bacteria</taxon>
        <taxon>Pseudomonadati</taxon>
        <taxon>Acidobacteriota</taxon>
        <taxon>Terriglobia</taxon>
        <taxon>Terriglobales</taxon>
        <taxon>Acidobacteriaceae</taxon>
        <taxon>Terriglobus</taxon>
    </lineage>
</organism>
<evidence type="ECO:0000256" key="1">
    <source>
        <dbReference type="SAM" id="MobiDB-lite"/>
    </source>
</evidence>